<dbReference type="GO" id="GO:0006808">
    <property type="term" value="P:regulation of nitrogen utilization"/>
    <property type="evidence" value="ECO:0007669"/>
    <property type="project" value="InterPro"/>
</dbReference>
<dbReference type="GO" id="GO:0030234">
    <property type="term" value="F:enzyme regulator activity"/>
    <property type="evidence" value="ECO:0007669"/>
    <property type="project" value="InterPro"/>
</dbReference>
<dbReference type="PRINTS" id="PR00340">
    <property type="entry name" value="PIIGLNB"/>
</dbReference>
<name>A0A255EAT9_9ACTN</name>
<dbReference type="InterPro" id="IPR015867">
    <property type="entry name" value="N-reg_PII/ATP_PRibTrfase_C"/>
</dbReference>
<dbReference type="InterPro" id="IPR011322">
    <property type="entry name" value="N-reg_PII-like_a/b"/>
</dbReference>
<evidence type="ECO:0000313" key="1">
    <source>
        <dbReference type="EMBL" id="OYN85263.1"/>
    </source>
</evidence>
<dbReference type="EMBL" id="NMVI01000025">
    <property type="protein sequence ID" value="OYN85263.1"/>
    <property type="molecule type" value="Genomic_DNA"/>
</dbReference>
<dbReference type="InterPro" id="IPR002187">
    <property type="entry name" value="N-reg_PII"/>
</dbReference>
<accession>A0A255EAT9</accession>
<proteinExistence type="predicted"/>
<dbReference type="PROSITE" id="PS51343">
    <property type="entry name" value="PII_GLNB_DOM"/>
    <property type="match status" value="1"/>
</dbReference>
<dbReference type="SUPFAM" id="SSF54913">
    <property type="entry name" value="GlnB-like"/>
    <property type="match status" value="1"/>
</dbReference>
<dbReference type="GO" id="GO:0005829">
    <property type="term" value="C:cytosol"/>
    <property type="evidence" value="ECO:0007669"/>
    <property type="project" value="TreeGrafter"/>
</dbReference>
<protein>
    <submittedName>
        <fullName evidence="1">Transcriptional regulator</fullName>
    </submittedName>
</protein>
<dbReference type="GO" id="GO:0005524">
    <property type="term" value="F:ATP binding"/>
    <property type="evidence" value="ECO:0007669"/>
    <property type="project" value="TreeGrafter"/>
</dbReference>
<gene>
    <name evidence="1" type="ORF">CGZ92_10690</name>
</gene>
<evidence type="ECO:0000313" key="2">
    <source>
        <dbReference type="Proteomes" id="UP000216533"/>
    </source>
</evidence>
<dbReference type="SMART" id="SM00938">
    <property type="entry name" value="P-II"/>
    <property type="match status" value="1"/>
</dbReference>
<dbReference type="Proteomes" id="UP000216533">
    <property type="component" value="Unassembled WGS sequence"/>
</dbReference>
<reference evidence="1 2" key="1">
    <citation type="submission" date="2017-07" db="EMBL/GenBank/DDBJ databases">
        <title>Draft whole genome sequences of clinical Proprionibacteriaceae strains.</title>
        <authorList>
            <person name="Bernier A.-M."/>
            <person name="Bernard K."/>
            <person name="Domingo M.-C."/>
        </authorList>
    </citation>
    <scope>NUCLEOTIDE SEQUENCE [LARGE SCALE GENOMIC DNA]</scope>
    <source>
        <strain evidence="1 2">NML 160184</strain>
    </source>
</reference>
<sequence length="112" mass="12203">MKLITAIIRTEQLAAVEAGLEGFGVKGLTVSEASGYGRQRGRRQTYRGASHTVNRIPKVRVEILAEDLEAIRIIEVILDCAHTGEPGDGKVWFTTVDQVIRVSDRAEGEAAI</sequence>
<dbReference type="RefSeq" id="WP_094451368.1">
    <property type="nucleotide sequence ID" value="NZ_NMVI01000025.1"/>
</dbReference>
<dbReference type="Pfam" id="PF00543">
    <property type="entry name" value="P-II"/>
    <property type="match status" value="1"/>
</dbReference>
<dbReference type="AlphaFoldDB" id="A0A255EAT9"/>
<comment type="caution">
    <text evidence="1">The sequence shown here is derived from an EMBL/GenBank/DDBJ whole genome shotgun (WGS) entry which is preliminary data.</text>
</comment>
<dbReference type="PANTHER" id="PTHR30115">
    <property type="entry name" value="NITROGEN REGULATORY PROTEIN P-II"/>
    <property type="match status" value="1"/>
</dbReference>
<dbReference type="PANTHER" id="PTHR30115:SF11">
    <property type="entry name" value="NITROGEN REGULATORY PROTEIN P-II HOMOLOG"/>
    <property type="match status" value="1"/>
</dbReference>
<dbReference type="Gene3D" id="3.30.70.120">
    <property type="match status" value="1"/>
</dbReference>
<organism evidence="1 2">
    <name type="scientific">Parenemella sanctibonifatiensis</name>
    <dbReference type="NCBI Taxonomy" id="2016505"/>
    <lineage>
        <taxon>Bacteria</taxon>
        <taxon>Bacillati</taxon>
        <taxon>Actinomycetota</taxon>
        <taxon>Actinomycetes</taxon>
        <taxon>Propionibacteriales</taxon>
        <taxon>Propionibacteriaceae</taxon>
        <taxon>Parenemella</taxon>
    </lineage>
</organism>